<evidence type="ECO:0000256" key="2">
    <source>
        <dbReference type="ARBA" id="ARBA00009840"/>
    </source>
</evidence>
<comment type="similarity">
    <text evidence="2">Belongs to the RmuC family.</text>
</comment>
<proteinExistence type="inferred from homology"/>
<keyword evidence="4" id="KW-0233">DNA recombination</keyword>
<feature type="coiled-coil region" evidence="5">
    <location>
        <begin position="43"/>
        <end position="77"/>
    </location>
</feature>
<feature type="region of interest" description="Disordered" evidence="6">
    <location>
        <begin position="176"/>
        <end position="201"/>
    </location>
</feature>
<evidence type="ECO:0000313" key="7">
    <source>
        <dbReference type="EMBL" id="RRD28273.1"/>
    </source>
</evidence>
<dbReference type="PANTHER" id="PTHR30563:SF0">
    <property type="entry name" value="DNA RECOMBINATION PROTEIN RMUC"/>
    <property type="match status" value="1"/>
</dbReference>
<dbReference type="InterPro" id="IPR003798">
    <property type="entry name" value="DNA_recombination_RmuC"/>
</dbReference>
<keyword evidence="3 5" id="KW-0175">Coiled coil</keyword>
<dbReference type="EMBL" id="RQZC01000017">
    <property type="protein sequence ID" value="RRD28273.1"/>
    <property type="molecule type" value="Genomic_DNA"/>
</dbReference>
<evidence type="ECO:0000256" key="6">
    <source>
        <dbReference type="SAM" id="MobiDB-lite"/>
    </source>
</evidence>
<sequence>MTMPAALLALLLLLTAAISAALGYAVALLRGAHHPPGPRSGTAQEEAEEAAALRVELASWRARAEELGTRADLAEERAERDGAILRALAPVRTQLEQVGARVETMERQRAAQHAALAEQLRSTALAERELARTTSSLEGALRSRSARGLWGEVELVRILEASGMMRHVDFSEQRSVGALAHRRGTPRTPGPTAPRTEGAERSRPDVVIHLPGEGHLALDAKAPMDAYLEAISVDGPGDADQERRARLLTAHARALRAHVDELAARRYDRALGHSPELVVLFVPAEPVLAAALEADPALMEHALSRGVALTSPASLLTLLRTCATAWARTAVNDDARELLELGRTLYERLGTVAGHLEALGGALRRSVTAYNRAVGSMETRLLVTARSLEALGADLQGPAPIDADAAQVRAFSSPELSSPEPAGPERTPPAPSATTGAATSATTGAATSATTRTATGAAQETANHHPAHQQ</sequence>
<dbReference type="Pfam" id="PF02646">
    <property type="entry name" value="RmuC"/>
    <property type="match status" value="1"/>
</dbReference>
<evidence type="ECO:0000313" key="8">
    <source>
        <dbReference type="Proteomes" id="UP000271272"/>
    </source>
</evidence>
<organism evidence="7 8">
    <name type="scientific">Actinomyces bowdenii</name>
    <dbReference type="NCBI Taxonomy" id="131109"/>
    <lineage>
        <taxon>Bacteria</taxon>
        <taxon>Bacillati</taxon>
        <taxon>Actinomycetota</taxon>
        <taxon>Actinomycetes</taxon>
        <taxon>Actinomycetales</taxon>
        <taxon>Actinomycetaceae</taxon>
        <taxon>Actinomyces</taxon>
    </lineage>
</organism>
<evidence type="ECO:0000256" key="4">
    <source>
        <dbReference type="ARBA" id="ARBA00023172"/>
    </source>
</evidence>
<keyword evidence="8" id="KW-1185">Reference proteome</keyword>
<evidence type="ECO:0000256" key="5">
    <source>
        <dbReference type="SAM" id="Coils"/>
    </source>
</evidence>
<gene>
    <name evidence="7" type="ORF">EII10_09415</name>
</gene>
<dbReference type="OrthoDB" id="370725at2"/>
<protein>
    <submittedName>
        <fullName evidence="7">DNA recombination protein RmuC</fullName>
    </submittedName>
</protein>
<dbReference type="PANTHER" id="PTHR30563">
    <property type="entry name" value="DNA RECOMBINATION PROTEIN RMUC"/>
    <property type="match status" value="1"/>
</dbReference>
<accession>A0A3P1V6K8</accession>
<evidence type="ECO:0000256" key="3">
    <source>
        <dbReference type="ARBA" id="ARBA00023054"/>
    </source>
</evidence>
<dbReference type="GO" id="GO:0006310">
    <property type="term" value="P:DNA recombination"/>
    <property type="evidence" value="ECO:0007669"/>
    <property type="project" value="UniProtKB-KW"/>
</dbReference>
<evidence type="ECO:0000256" key="1">
    <source>
        <dbReference type="ARBA" id="ARBA00003416"/>
    </source>
</evidence>
<feature type="compositionally biased region" description="Low complexity" evidence="6">
    <location>
        <begin position="432"/>
        <end position="458"/>
    </location>
</feature>
<feature type="region of interest" description="Disordered" evidence="6">
    <location>
        <begin position="410"/>
        <end position="470"/>
    </location>
</feature>
<dbReference type="RefSeq" id="WP_124934253.1">
    <property type="nucleotide sequence ID" value="NZ_RQZC01000017.1"/>
</dbReference>
<comment type="caution">
    <text evidence="7">The sequence shown here is derived from an EMBL/GenBank/DDBJ whole genome shotgun (WGS) entry which is preliminary data.</text>
</comment>
<comment type="function">
    <text evidence="1">Involved in DNA recombination.</text>
</comment>
<dbReference type="AlphaFoldDB" id="A0A3P1V6K8"/>
<name>A0A3P1V6K8_9ACTO</name>
<dbReference type="Proteomes" id="UP000271272">
    <property type="component" value="Unassembled WGS sequence"/>
</dbReference>
<reference evidence="7 8" key="1">
    <citation type="submission" date="2018-11" db="EMBL/GenBank/DDBJ databases">
        <title>Genomes From Bacteria Associated with the Canine Oral Cavity: a Test Case for Automated Genome-Based Taxonomic Assignment.</title>
        <authorList>
            <person name="Coil D.A."/>
            <person name="Jospin G."/>
            <person name="Darling A.E."/>
            <person name="Wallis C."/>
            <person name="Davis I.J."/>
            <person name="Harris S."/>
            <person name="Eisen J.A."/>
            <person name="Holcombe L.J."/>
            <person name="O'Flynn C."/>
        </authorList>
    </citation>
    <scope>NUCLEOTIDE SEQUENCE [LARGE SCALE GENOMIC DNA]</scope>
    <source>
        <strain evidence="7 8">OH5050</strain>
    </source>
</reference>